<dbReference type="Pfam" id="PF09295">
    <property type="entry name" value="ChAPs"/>
    <property type="match status" value="1"/>
</dbReference>
<dbReference type="GeneID" id="38572923"/>
<organism evidence="2">
    <name type="scientific">Gelidium gabrielsonii</name>
    <dbReference type="NCBI Taxonomy" id="2483892"/>
    <lineage>
        <taxon>Eukaryota</taxon>
        <taxon>Rhodophyta</taxon>
        <taxon>Florideophyceae</taxon>
        <taxon>Rhodymeniophycidae</taxon>
        <taxon>Gelidiales</taxon>
        <taxon>Gelidiaceae</taxon>
        <taxon>Gelidium</taxon>
    </lineage>
</organism>
<reference evidence="2" key="1">
    <citation type="journal article" date="2019" name="J. Phycol.">
        <title>Phylogenomics and multigene phylogenies decipher two new cryptic marine algae from California, Gelidium gabrielsonii and G. kathyanniae (Gelidiales, Rhodophyta).</title>
        <authorList>
            <person name="Boo G.H."/>
            <person name="Hughey J.R."/>
        </authorList>
    </citation>
    <scope>NUCLEOTIDE SEQUENCE</scope>
</reference>
<dbReference type="GO" id="GO:0006893">
    <property type="term" value="P:Golgi to plasma membrane transport"/>
    <property type="evidence" value="ECO:0007669"/>
    <property type="project" value="UniProtKB-ARBA"/>
</dbReference>
<dbReference type="SUPFAM" id="SSF48452">
    <property type="entry name" value="TPR-like"/>
    <property type="match status" value="1"/>
</dbReference>
<dbReference type="InterPro" id="IPR011990">
    <property type="entry name" value="TPR-like_helical_dom_sf"/>
</dbReference>
<dbReference type="Gene3D" id="1.25.40.10">
    <property type="entry name" value="Tetratricopeptide repeat domain"/>
    <property type="match status" value="1"/>
</dbReference>
<evidence type="ECO:0000313" key="2">
    <source>
        <dbReference type="EMBL" id="AYO27715.1"/>
    </source>
</evidence>
<dbReference type="InterPro" id="IPR019734">
    <property type="entry name" value="TPR_rpt"/>
</dbReference>
<proteinExistence type="predicted"/>
<geneLocation type="plastid" evidence="2"/>
<gene>
    <name evidence="2" type="primary">ycf37</name>
</gene>
<feature type="repeat" description="TPR" evidence="1">
    <location>
        <begin position="85"/>
        <end position="118"/>
    </location>
</feature>
<dbReference type="SMART" id="SM00028">
    <property type="entry name" value="TPR"/>
    <property type="match status" value="1"/>
</dbReference>
<dbReference type="InterPro" id="IPR015374">
    <property type="entry name" value="ChAPs"/>
</dbReference>
<protein>
    <submittedName>
        <fullName evidence="2">Uncharacterized protein</fullName>
    </submittedName>
</protein>
<name>A0A3G2QXD1_9FLOR</name>
<dbReference type="RefSeq" id="YP_009546367.1">
    <property type="nucleotide sequence ID" value="NC_040156.1"/>
</dbReference>
<dbReference type="PROSITE" id="PS50005">
    <property type="entry name" value="TPR"/>
    <property type="match status" value="1"/>
</dbReference>
<dbReference type="GO" id="GO:0034044">
    <property type="term" value="C:exomer complex"/>
    <property type="evidence" value="ECO:0007669"/>
    <property type="project" value="UniProtKB-ARBA"/>
</dbReference>
<evidence type="ECO:0000256" key="1">
    <source>
        <dbReference type="PROSITE-ProRule" id="PRU00339"/>
    </source>
</evidence>
<keyword evidence="2" id="KW-0934">Plastid</keyword>
<sequence length="150" mass="17729">MIIIYLILIVPICFFLTKEIKNISIFLLIVQKQTYLLSKSTSLINIYEEDILSLAQVYISRKQWINCIMLLESYLNESTNDTNLIEIYKCIGFCYFSKNFYRLAEDYYKKGLEKSPSNFDCLKHLKQIYSKNNLNNPAKLKDINRKISLL</sequence>
<dbReference type="AlphaFoldDB" id="A0A3G2QXD1"/>
<accession>A0A3G2QXD1</accession>
<dbReference type="EMBL" id="MG922860">
    <property type="protein sequence ID" value="AYO27715.1"/>
    <property type="molecule type" value="Genomic_DNA"/>
</dbReference>
<keyword evidence="1" id="KW-0802">TPR repeat</keyword>